<keyword evidence="3" id="KW-1185">Reference proteome</keyword>
<organism evidence="2 3">
    <name type="scientific">Rhodocytophaga rosea</name>
    <dbReference type="NCBI Taxonomy" id="2704465"/>
    <lineage>
        <taxon>Bacteria</taxon>
        <taxon>Pseudomonadati</taxon>
        <taxon>Bacteroidota</taxon>
        <taxon>Cytophagia</taxon>
        <taxon>Cytophagales</taxon>
        <taxon>Rhodocytophagaceae</taxon>
        <taxon>Rhodocytophaga</taxon>
    </lineage>
</organism>
<protein>
    <submittedName>
        <fullName evidence="2">Uncharacterized protein</fullName>
    </submittedName>
</protein>
<sequence>MNIYKLGLVSPTRFILFLVIGFGALGILSGTFKQSLNVSNEWLSFIWIGGMLSLYFCYKKLVTYQASIQIDDQSISINDTLVKWSEIKSYDIEYNGVFAILTIKPRKRFPLYLMINLDSLDRDIFEEITRCFFHYLAGFNKTTNNLPIKRSNFYQTIWAKVLAYILCMELIIAIIVFIFKFEKVSFGMLSSFCLALSALLMLLANLTKNQLKEQ</sequence>
<dbReference type="Proteomes" id="UP000480178">
    <property type="component" value="Chromosome"/>
</dbReference>
<dbReference type="KEGG" id="rhoz:GXP67_23785"/>
<reference evidence="2 3" key="1">
    <citation type="submission" date="2020-01" db="EMBL/GenBank/DDBJ databases">
        <authorList>
            <person name="Kim M.K."/>
        </authorList>
    </citation>
    <scope>NUCLEOTIDE SEQUENCE [LARGE SCALE GENOMIC DNA]</scope>
    <source>
        <strain evidence="2 3">172606-1</strain>
    </source>
</reference>
<feature type="transmembrane region" description="Helical" evidence="1">
    <location>
        <begin position="42"/>
        <end position="58"/>
    </location>
</feature>
<keyword evidence="1" id="KW-0812">Transmembrane</keyword>
<proteinExistence type="predicted"/>
<feature type="transmembrane region" description="Helical" evidence="1">
    <location>
        <begin position="185"/>
        <end position="206"/>
    </location>
</feature>
<evidence type="ECO:0000313" key="2">
    <source>
        <dbReference type="EMBL" id="QHT69446.1"/>
    </source>
</evidence>
<dbReference type="EMBL" id="CP048222">
    <property type="protein sequence ID" value="QHT69446.1"/>
    <property type="molecule type" value="Genomic_DNA"/>
</dbReference>
<feature type="transmembrane region" description="Helical" evidence="1">
    <location>
        <begin position="12"/>
        <end position="30"/>
    </location>
</feature>
<feature type="transmembrane region" description="Helical" evidence="1">
    <location>
        <begin position="157"/>
        <end position="179"/>
    </location>
</feature>
<gene>
    <name evidence="2" type="ORF">GXP67_23785</name>
</gene>
<dbReference type="AlphaFoldDB" id="A0A6C0GN33"/>
<dbReference type="RefSeq" id="WP_162445435.1">
    <property type="nucleotide sequence ID" value="NZ_CP048222.1"/>
</dbReference>
<keyword evidence="1" id="KW-1133">Transmembrane helix</keyword>
<accession>A0A6C0GN33</accession>
<name>A0A6C0GN33_9BACT</name>
<evidence type="ECO:0000313" key="3">
    <source>
        <dbReference type="Proteomes" id="UP000480178"/>
    </source>
</evidence>
<evidence type="ECO:0000256" key="1">
    <source>
        <dbReference type="SAM" id="Phobius"/>
    </source>
</evidence>
<keyword evidence="1" id="KW-0472">Membrane</keyword>